<organism evidence="6 7">
    <name type="scientific">Clostridium gallinarum</name>
    <dbReference type="NCBI Taxonomy" id="2762246"/>
    <lineage>
        <taxon>Bacteria</taxon>
        <taxon>Bacillati</taxon>
        <taxon>Bacillota</taxon>
        <taxon>Clostridia</taxon>
        <taxon>Eubacteriales</taxon>
        <taxon>Clostridiaceae</taxon>
        <taxon>Clostridium</taxon>
    </lineage>
</organism>
<dbReference type="Proteomes" id="UP000640335">
    <property type="component" value="Unassembled WGS sequence"/>
</dbReference>
<dbReference type="EMBL" id="JACSQZ010000134">
    <property type="protein sequence ID" value="MBD7916655.1"/>
    <property type="molecule type" value="Genomic_DNA"/>
</dbReference>
<reference evidence="6 7" key="1">
    <citation type="submission" date="2020-08" db="EMBL/GenBank/DDBJ databases">
        <title>A Genomic Blueprint of the Chicken Gut Microbiome.</title>
        <authorList>
            <person name="Gilroy R."/>
            <person name="Ravi A."/>
            <person name="Getino M."/>
            <person name="Pursley I."/>
            <person name="Horton D.L."/>
            <person name="Alikhan N.-F."/>
            <person name="Baker D."/>
            <person name="Gharbi K."/>
            <person name="Hall N."/>
            <person name="Watson M."/>
            <person name="Adriaenssens E.M."/>
            <person name="Foster-Nyarko E."/>
            <person name="Jarju S."/>
            <person name="Secka A."/>
            <person name="Antonio M."/>
            <person name="Oren A."/>
            <person name="Chaudhuri R."/>
            <person name="La Ragione R.M."/>
            <person name="Hildebrand F."/>
            <person name="Pallen M.J."/>
        </authorList>
    </citation>
    <scope>NUCLEOTIDE SEQUENCE [LARGE SCALE GENOMIC DNA]</scope>
    <source>
        <strain evidence="6 7">Sa3CUN1</strain>
    </source>
</reference>
<comment type="similarity">
    <text evidence="2">Belongs to the transposase mutator family.</text>
</comment>
<evidence type="ECO:0000313" key="7">
    <source>
        <dbReference type="Proteomes" id="UP000640335"/>
    </source>
</evidence>
<evidence type="ECO:0000256" key="3">
    <source>
        <dbReference type="ARBA" id="ARBA00022578"/>
    </source>
</evidence>
<protein>
    <submittedName>
        <fullName evidence="6">Transposase</fullName>
    </submittedName>
</protein>
<evidence type="ECO:0000256" key="5">
    <source>
        <dbReference type="ARBA" id="ARBA00023172"/>
    </source>
</evidence>
<gene>
    <name evidence="6" type="ORF">H9660_16125</name>
</gene>
<comment type="caution">
    <text evidence="6">The sequence shown here is derived from an EMBL/GenBank/DDBJ whole genome shotgun (WGS) entry which is preliminary data.</text>
</comment>
<accession>A0ABR8Q896</accession>
<evidence type="ECO:0000256" key="4">
    <source>
        <dbReference type="ARBA" id="ARBA00023125"/>
    </source>
</evidence>
<evidence type="ECO:0000256" key="1">
    <source>
        <dbReference type="ARBA" id="ARBA00002190"/>
    </source>
</evidence>
<feature type="non-terminal residue" evidence="6">
    <location>
        <position position="1"/>
    </location>
</feature>
<dbReference type="RefSeq" id="WP_191751389.1">
    <property type="nucleotide sequence ID" value="NZ_JACSQZ010000134.1"/>
</dbReference>
<comment type="function">
    <text evidence="1">Required for the transposition of the insertion element.</text>
</comment>
<keyword evidence="7" id="KW-1185">Reference proteome</keyword>
<evidence type="ECO:0000313" key="6">
    <source>
        <dbReference type="EMBL" id="MBD7916655.1"/>
    </source>
</evidence>
<dbReference type="Pfam" id="PF00872">
    <property type="entry name" value="Transposase_mut"/>
    <property type="match status" value="1"/>
</dbReference>
<keyword evidence="3" id="KW-0815">Transposition</keyword>
<sequence>IKPRMRITNEFDEKILKIASNLSYSNTSDSIELLLNEKISATTVRNKINSIAESIKISPTQCNYETILVDGTKVNASGAPRGIDVHLALAPTGAELIDGRKYNTKQLIGLSVSNNTKSIKRQLKRVKCSNVISDGDVQYNNLLEQVYPTANHKRCLWHIPHTLKHLLYFEKMPVDERVVLSSYLSKILKESNFIKAQHLYIDLMYWFKSMKMINIYNYLYNAYNKIFINEKEWNIKNNIITTSLIEREMREINRRTDIGCRWSEAGVENLLKIRLVQKYSPHNWKEYFPTIRRNNINITATICN</sequence>
<dbReference type="InterPro" id="IPR001207">
    <property type="entry name" value="Transposase_mutator"/>
</dbReference>
<keyword evidence="4" id="KW-0238">DNA-binding</keyword>
<keyword evidence="5" id="KW-0233">DNA recombination</keyword>
<proteinExistence type="inferred from homology"/>
<evidence type="ECO:0000256" key="2">
    <source>
        <dbReference type="ARBA" id="ARBA00010961"/>
    </source>
</evidence>
<name>A0ABR8Q896_9CLOT</name>